<dbReference type="GO" id="GO:0008033">
    <property type="term" value="P:tRNA processing"/>
    <property type="evidence" value="ECO:0007669"/>
    <property type="project" value="InterPro"/>
</dbReference>
<dbReference type="AlphaFoldDB" id="A0A928Q1Z2"/>
<gene>
    <name evidence="3" type="ORF">E7512_03960</name>
</gene>
<sequence>MEETQKIEQSILKKYKKEIWNRMIGGIKDYQLILPGDRIAVCISGGKDSMLLAKCLQMLQRHTEIPFELEFLSMDPGYNEYNRELIAQNAGKLGIPLTVFSSRIFEIVSHSGGNPCYLCARMRRGHLYAKAKELGCNKIALAHHFDDVIETTMMSMLYGAEIRTMMPKLKSTNFPGMEIIRPLYLVRERDVLAWKRYNALEFVRCGCPLSENAPVCTEKENNGSKRAMVKELIARLRRDNPQVDINIFRSMHNVNLDTVLGYRQGGQAHSFLEQYGQSAGDMPIEDDAAEE</sequence>
<dbReference type="EMBL" id="SVNY01000002">
    <property type="protein sequence ID" value="MBE6832724.1"/>
    <property type="molecule type" value="Genomic_DNA"/>
</dbReference>
<organism evidence="3 4">
    <name type="scientific">Faecalispora sporosphaeroides</name>
    <dbReference type="NCBI Taxonomy" id="1549"/>
    <lineage>
        <taxon>Bacteria</taxon>
        <taxon>Bacillati</taxon>
        <taxon>Bacillota</taxon>
        <taxon>Clostridia</taxon>
        <taxon>Eubacteriales</taxon>
        <taxon>Oscillospiraceae</taxon>
        <taxon>Faecalispora</taxon>
    </lineage>
</organism>
<proteinExistence type="predicted"/>
<dbReference type="CDD" id="cd24138">
    <property type="entry name" value="TtcA-like"/>
    <property type="match status" value="1"/>
</dbReference>
<dbReference type="PANTHER" id="PTHR43686:SF1">
    <property type="entry name" value="AMINOTRAN_5 DOMAIN-CONTAINING PROTEIN"/>
    <property type="match status" value="1"/>
</dbReference>
<comment type="caution">
    <text evidence="3">The sequence shown here is derived from an EMBL/GenBank/DDBJ whole genome shotgun (WGS) entry which is preliminary data.</text>
</comment>
<reference evidence="3" key="1">
    <citation type="submission" date="2019-04" db="EMBL/GenBank/DDBJ databases">
        <title>Evolution of Biomass-Degrading Anaerobic Consortia Revealed by Metagenomics.</title>
        <authorList>
            <person name="Peng X."/>
        </authorList>
    </citation>
    <scope>NUCLEOTIDE SEQUENCE</scope>
    <source>
        <strain evidence="3">SIG551</strain>
    </source>
</reference>
<evidence type="ECO:0000313" key="3">
    <source>
        <dbReference type="EMBL" id="MBE6832724.1"/>
    </source>
</evidence>
<evidence type="ECO:0000313" key="4">
    <source>
        <dbReference type="Proteomes" id="UP000754750"/>
    </source>
</evidence>
<evidence type="ECO:0000256" key="1">
    <source>
        <dbReference type="ARBA" id="ARBA00022679"/>
    </source>
</evidence>
<dbReference type="Proteomes" id="UP000754750">
    <property type="component" value="Unassembled WGS sequence"/>
</dbReference>
<dbReference type="InterPro" id="IPR035107">
    <property type="entry name" value="tRNA_thiolation_TtcA_Ctu1"/>
</dbReference>
<dbReference type="GO" id="GO:0016740">
    <property type="term" value="F:transferase activity"/>
    <property type="evidence" value="ECO:0007669"/>
    <property type="project" value="UniProtKB-KW"/>
</dbReference>
<evidence type="ECO:0000259" key="2">
    <source>
        <dbReference type="Pfam" id="PF01171"/>
    </source>
</evidence>
<name>A0A928Q1Z2_9FIRM</name>
<dbReference type="PIRSF" id="PIRSF004976">
    <property type="entry name" value="ATPase_YdaO"/>
    <property type="match status" value="1"/>
</dbReference>
<dbReference type="PANTHER" id="PTHR43686">
    <property type="entry name" value="SULFURTRANSFERASE-RELATED"/>
    <property type="match status" value="1"/>
</dbReference>
<protein>
    <submittedName>
        <fullName evidence="3">tRNA 2-thiocytidine biosynthesis protein TtcA</fullName>
    </submittedName>
</protein>
<keyword evidence="1" id="KW-0808">Transferase</keyword>
<dbReference type="InterPro" id="IPR011063">
    <property type="entry name" value="TilS/TtcA_N"/>
</dbReference>
<dbReference type="RefSeq" id="WP_020073357.1">
    <property type="nucleotide sequence ID" value="NZ_JBKWRC010000001.1"/>
</dbReference>
<accession>A0A928Q1Z2</accession>
<feature type="domain" description="tRNA(Ile)-lysidine/2-thiocytidine synthase N-terminal" evidence="2">
    <location>
        <begin position="39"/>
        <end position="203"/>
    </location>
</feature>
<dbReference type="Gene3D" id="3.40.50.620">
    <property type="entry name" value="HUPs"/>
    <property type="match status" value="1"/>
</dbReference>
<dbReference type="InterPro" id="IPR014729">
    <property type="entry name" value="Rossmann-like_a/b/a_fold"/>
</dbReference>
<dbReference type="SUPFAM" id="SSF52402">
    <property type="entry name" value="Adenine nucleotide alpha hydrolases-like"/>
    <property type="match status" value="1"/>
</dbReference>
<dbReference type="Pfam" id="PF01171">
    <property type="entry name" value="ATP_bind_3"/>
    <property type="match status" value="1"/>
</dbReference>